<evidence type="ECO:0000256" key="4">
    <source>
        <dbReference type="ARBA" id="ARBA00022989"/>
    </source>
</evidence>
<sequence length="349" mass="40030">MSCCLMSNRNYYWLRLCQQWCVVSFEWCMFGLGPVLIVTVVILAVCETYWALKFLVPESYWRLHATWIAWLFANALFNYFACVLTDPGTHSSVAYKNLVVEASDRGEVHALDVAEYFARHGFSAAAAAAKARPAEDRRRRRVHQSWMDRGPFEWGYCKYTHSPKAPRSHYDHVTKKLVLNMDHYCPWMFNVVGYGNYRFFLLFLWWVTVSAVYGVALTAMPFASLAFPAPKRRAWRPRSKQARSAVMFTFVLAISVGIAVAVLGAWHLFLVLTAQTTIEFYGNHALRGRAAQRGMIYRNPYDQGCRKNWEHVFGAGHPLFAILPSARPPPAKPWPSSPHDQRMVIPHVV</sequence>
<feature type="transmembrane region" description="Helical" evidence="7">
    <location>
        <begin position="20"/>
        <end position="45"/>
    </location>
</feature>
<proteinExistence type="inferred from homology"/>
<evidence type="ECO:0000256" key="2">
    <source>
        <dbReference type="ARBA" id="ARBA00022679"/>
    </source>
</evidence>
<evidence type="ECO:0000313" key="10">
    <source>
        <dbReference type="Proteomes" id="UP001230188"/>
    </source>
</evidence>
<accession>A0AAD7U7D2</accession>
<dbReference type="PANTHER" id="PTHR12246">
    <property type="entry name" value="PALMITOYLTRANSFERASE ZDHHC16"/>
    <property type="match status" value="1"/>
</dbReference>
<evidence type="ECO:0000256" key="7">
    <source>
        <dbReference type="RuleBase" id="RU079119"/>
    </source>
</evidence>
<keyword evidence="4 7" id="KW-1133">Transmembrane helix</keyword>
<comment type="similarity">
    <text evidence="7">Belongs to the DHHC palmitoyltransferase family.</text>
</comment>
<keyword evidence="2 7" id="KW-0808">Transferase</keyword>
<feature type="transmembrane region" description="Helical" evidence="7">
    <location>
        <begin position="177"/>
        <end position="197"/>
    </location>
</feature>
<gene>
    <name evidence="9" type="ORF">CTAYLR_007521</name>
</gene>
<dbReference type="EC" id="2.3.1.225" evidence="7"/>
<evidence type="ECO:0000256" key="1">
    <source>
        <dbReference type="ARBA" id="ARBA00004141"/>
    </source>
</evidence>
<dbReference type="GO" id="GO:0019706">
    <property type="term" value="F:protein-cysteine S-palmitoyltransferase activity"/>
    <property type="evidence" value="ECO:0007669"/>
    <property type="project" value="UniProtKB-EC"/>
</dbReference>
<comment type="subcellular location">
    <subcellularLocation>
        <location evidence="1">Membrane</location>
        <topology evidence="1">Multi-pass membrane protein</topology>
    </subcellularLocation>
</comment>
<keyword evidence="10" id="KW-1185">Reference proteome</keyword>
<feature type="transmembrane region" description="Helical" evidence="7">
    <location>
        <begin position="65"/>
        <end position="84"/>
    </location>
</feature>
<dbReference type="InterPro" id="IPR039859">
    <property type="entry name" value="PFA4/ZDH16/20/ERF2-like"/>
</dbReference>
<evidence type="ECO:0000259" key="8">
    <source>
        <dbReference type="Pfam" id="PF01529"/>
    </source>
</evidence>
<dbReference type="PROSITE" id="PS50216">
    <property type="entry name" value="DHHC"/>
    <property type="match status" value="1"/>
</dbReference>
<feature type="transmembrane region" description="Helical" evidence="7">
    <location>
        <begin position="203"/>
        <end position="227"/>
    </location>
</feature>
<evidence type="ECO:0000313" key="9">
    <source>
        <dbReference type="EMBL" id="KAJ8599185.1"/>
    </source>
</evidence>
<comment type="catalytic activity">
    <reaction evidence="7">
        <text>L-cysteinyl-[protein] + hexadecanoyl-CoA = S-hexadecanoyl-L-cysteinyl-[protein] + CoA</text>
        <dbReference type="Rhea" id="RHEA:36683"/>
        <dbReference type="Rhea" id="RHEA-COMP:10131"/>
        <dbReference type="Rhea" id="RHEA-COMP:11032"/>
        <dbReference type="ChEBI" id="CHEBI:29950"/>
        <dbReference type="ChEBI" id="CHEBI:57287"/>
        <dbReference type="ChEBI" id="CHEBI:57379"/>
        <dbReference type="ChEBI" id="CHEBI:74151"/>
        <dbReference type="EC" id="2.3.1.225"/>
    </reaction>
</comment>
<protein>
    <recommendedName>
        <fullName evidence="7">Palmitoyltransferase</fullName>
        <ecNumber evidence="7">2.3.1.225</ecNumber>
    </recommendedName>
</protein>
<evidence type="ECO:0000256" key="5">
    <source>
        <dbReference type="ARBA" id="ARBA00023136"/>
    </source>
</evidence>
<dbReference type="EMBL" id="JAQMWT010000581">
    <property type="protein sequence ID" value="KAJ8599185.1"/>
    <property type="molecule type" value="Genomic_DNA"/>
</dbReference>
<dbReference type="InterPro" id="IPR001594">
    <property type="entry name" value="Palmitoyltrfase_DHHC"/>
</dbReference>
<organism evidence="9 10">
    <name type="scientific">Chrysophaeum taylorii</name>
    <dbReference type="NCBI Taxonomy" id="2483200"/>
    <lineage>
        <taxon>Eukaryota</taxon>
        <taxon>Sar</taxon>
        <taxon>Stramenopiles</taxon>
        <taxon>Ochrophyta</taxon>
        <taxon>Pelagophyceae</taxon>
        <taxon>Pelagomonadales</taxon>
        <taxon>Pelagomonadaceae</taxon>
        <taxon>Chrysophaeum</taxon>
    </lineage>
</organism>
<reference evidence="9" key="1">
    <citation type="submission" date="2023-01" db="EMBL/GenBank/DDBJ databases">
        <title>Metagenome sequencing of chrysophaentin producing Chrysophaeum taylorii.</title>
        <authorList>
            <person name="Davison J."/>
            <person name="Bewley C."/>
        </authorList>
    </citation>
    <scope>NUCLEOTIDE SEQUENCE</scope>
    <source>
        <strain evidence="9">NIES-1699</strain>
    </source>
</reference>
<dbReference type="Proteomes" id="UP001230188">
    <property type="component" value="Unassembled WGS sequence"/>
</dbReference>
<feature type="domain" description="Palmitoyltransferase DHHC" evidence="8">
    <location>
        <begin position="155"/>
        <end position="281"/>
    </location>
</feature>
<keyword evidence="5 7" id="KW-0472">Membrane</keyword>
<comment type="domain">
    <text evidence="7">The DHHC domain is required for palmitoyltransferase activity.</text>
</comment>
<evidence type="ECO:0000256" key="6">
    <source>
        <dbReference type="ARBA" id="ARBA00023315"/>
    </source>
</evidence>
<keyword evidence="6 7" id="KW-0012">Acyltransferase</keyword>
<keyword evidence="3 7" id="KW-0812">Transmembrane</keyword>
<dbReference type="Pfam" id="PF01529">
    <property type="entry name" value="DHHC"/>
    <property type="match status" value="1"/>
</dbReference>
<dbReference type="GO" id="GO:0016020">
    <property type="term" value="C:membrane"/>
    <property type="evidence" value="ECO:0007669"/>
    <property type="project" value="UniProtKB-SubCell"/>
</dbReference>
<name>A0AAD7U7D2_9STRA</name>
<dbReference type="AlphaFoldDB" id="A0AAD7U7D2"/>
<feature type="transmembrane region" description="Helical" evidence="7">
    <location>
        <begin position="248"/>
        <end position="269"/>
    </location>
</feature>
<evidence type="ECO:0000256" key="3">
    <source>
        <dbReference type="ARBA" id="ARBA00022692"/>
    </source>
</evidence>
<comment type="caution">
    <text evidence="9">The sequence shown here is derived from an EMBL/GenBank/DDBJ whole genome shotgun (WGS) entry which is preliminary data.</text>
</comment>